<comment type="catalytic activity">
    <reaction evidence="1 18">
        <text>a 1,2-diacyl-sn-glycero-3-phosphocholine + H2O = a 2-acyl-sn-glycero-3-phosphocholine + a fatty acid + H(+)</text>
        <dbReference type="Rhea" id="RHEA:18689"/>
        <dbReference type="ChEBI" id="CHEBI:15377"/>
        <dbReference type="ChEBI" id="CHEBI:15378"/>
        <dbReference type="ChEBI" id="CHEBI:28868"/>
        <dbReference type="ChEBI" id="CHEBI:57643"/>
        <dbReference type="ChEBI" id="CHEBI:57875"/>
        <dbReference type="EC" id="3.1.1.32"/>
    </reaction>
</comment>
<evidence type="ECO:0000256" key="3">
    <source>
        <dbReference type="ARBA" id="ARBA00010525"/>
    </source>
</evidence>
<keyword evidence="10 18" id="KW-0479">Metal-binding</keyword>
<keyword evidence="13 18" id="KW-0106">Calcium</keyword>
<dbReference type="EC" id="3.1.1.32" evidence="5 18"/>
<proteinExistence type="inferred from homology"/>
<accession>A0ABW8U5B2</accession>
<evidence type="ECO:0000256" key="17">
    <source>
        <dbReference type="ARBA" id="ARBA00023237"/>
    </source>
</evidence>
<keyword evidence="17 18" id="KW-0998">Cell outer membrane</keyword>
<comment type="subcellular location">
    <subcellularLocation>
        <location evidence="18">Cell outer membrane</location>
        <topology evidence="18">Multi-pass membrane protein</topology>
    </subcellularLocation>
    <text evidence="18">One of the very few enzymes located there.</text>
</comment>
<dbReference type="PANTHER" id="PTHR40457:SF1">
    <property type="entry name" value="PHOSPHOLIPASE A1"/>
    <property type="match status" value="1"/>
</dbReference>
<evidence type="ECO:0000256" key="6">
    <source>
        <dbReference type="ARBA" id="ARBA00013278"/>
    </source>
</evidence>
<keyword evidence="14 18" id="KW-0442">Lipid degradation</keyword>
<evidence type="ECO:0000256" key="2">
    <source>
        <dbReference type="ARBA" id="ARBA00001604"/>
    </source>
</evidence>
<evidence type="ECO:0000256" key="18">
    <source>
        <dbReference type="RuleBase" id="RU366027"/>
    </source>
</evidence>
<comment type="subunit">
    <text evidence="4 18">Homodimer; dimerization is reversible, and the dimeric form is the active one.</text>
</comment>
<evidence type="ECO:0000256" key="7">
    <source>
        <dbReference type="ARBA" id="ARBA00021726"/>
    </source>
</evidence>
<dbReference type="EC" id="3.1.1.4" evidence="6 18"/>
<evidence type="ECO:0000313" key="20">
    <source>
        <dbReference type="Proteomes" id="UP001624684"/>
    </source>
</evidence>
<comment type="function">
    <text evidence="18">Hydrolysis of phosphatidylcholine with phospholipase A2 (EC 3.1.1.4) and phospholipase A1 (EC 3.1.1.32) activities.</text>
</comment>
<reference evidence="19 20" key="1">
    <citation type="submission" date="2024-11" db="EMBL/GenBank/DDBJ databases">
        <title>First Report of Moraxella oculi in Brazil in an Infectious Bovine Keratoconjunctivitis Outbreak.</title>
        <authorList>
            <person name="Carvalho C.V."/>
            <person name="Domingues R."/>
            <person name="Coutinho C."/>
            <person name="Honorio N.T.B.S."/>
            <person name="Faza D.R.L.R."/>
            <person name="Carvalho W.A."/>
            <person name="Machado A.B.F."/>
            <person name="Martins M.F."/>
            <person name="Gaspar E.B."/>
        </authorList>
    </citation>
    <scope>NUCLEOTIDE SEQUENCE [LARGE SCALE GENOMIC DNA]</scope>
    <source>
        <strain evidence="19 20">2117LE</strain>
    </source>
</reference>
<evidence type="ECO:0000256" key="15">
    <source>
        <dbReference type="ARBA" id="ARBA00023098"/>
    </source>
</evidence>
<organism evidence="19 20">
    <name type="scientific">Moraxella oculi</name>
    <dbReference type="NCBI Taxonomy" id="2940516"/>
    <lineage>
        <taxon>Bacteria</taxon>
        <taxon>Pseudomonadati</taxon>
        <taxon>Pseudomonadota</taxon>
        <taxon>Gammaproteobacteria</taxon>
        <taxon>Moraxellales</taxon>
        <taxon>Moraxellaceae</taxon>
        <taxon>Moraxella</taxon>
    </lineage>
</organism>
<evidence type="ECO:0000256" key="11">
    <source>
        <dbReference type="ARBA" id="ARBA00022729"/>
    </source>
</evidence>
<dbReference type="SUPFAM" id="SSF56931">
    <property type="entry name" value="Outer membrane phospholipase A (OMPLA)"/>
    <property type="match status" value="1"/>
</dbReference>
<comment type="cofactor">
    <cofactor evidence="18">
        <name>Ca(2+)</name>
        <dbReference type="ChEBI" id="CHEBI:29108"/>
    </cofactor>
    <text evidence="18">Binds 1 Ca(2+) ion per monomer. In the dimeric form the Ca(2+) is bound by different amino acids with binding of each Ca(2+) shared with ligands coming from each monomer. The Ca(2+) ion may have a role in catalysis.</text>
</comment>
<keyword evidence="11" id="KW-0732">Signal</keyword>
<dbReference type="EMBL" id="JBJJXE010000002">
    <property type="protein sequence ID" value="MFL1731813.1"/>
    <property type="molecule type" value="Genomic_DNA"/>
</dbReference>
<dbReference type="CDD" id="cd00541">
    <property type="entry name" value="OMPLA"/>
    <property type="match status" value="1"/>
</dbReference>
<evidence type="ECO:0000313" key="19">
    <source>
        <dbReference type="EMBL" id="MFL1731813.1"/>
    </source>
</evidence>
<evidence type="ECO:0000256" key="12">
    <source>
        <dbReference type="ARBA" id="ARBA00022801"/>
    </source>
</evidence>
<keyword evidence="12 18" id="KW-0378">Hydrolase</keyword>
<evidence type="ECO:0000256" key="9">
    <source>
        <dbReference type="ARBA" id="ARBA00022692"/>
    </source>
</evidence>
<protein>
    <recommendedName>
        <fullName evidence="7 18">Phospholipase A1</fullName>
        <ecNumber evidence="5 18">3.1.1.32</ecNumber>
        <ecNumber evidence="6 18">3.1.1.4</ecNumber>
    </recommendedName>
    <alternativeName>
        <fullName evidence="18">Phosphatidylcholine 1-acylhydrolase</fullName>
    </alternativeName>
</protein>
<comment type="similarity">
    <text evidence="3 18">Belongs to the phospholipase A1 family.</text>
</comment>
<dbReference type="PANTHER" id="PTHR40457">
    <property type="entry name" value="PHOSPHOLIPASE A1"/>
    <property type="match status" value="1"/>
</dbReference>
<dbReference type="RefSeq" id="WP_407068611.1">
    <property type="nucleotide sequence ID" value="NZ_JBJJXE010000002.1"/>
</dbReference>
<evidence type="ECO:0000256" key="13">
    <source>
        <dbReference type="ARBA" id="ARBA00022837"/>
    </source>
</evidence>
<dbReference type="Proteomes" id="UP001624684">
    <property type="component" value="Unassembled WGS sequence"/>
</dbReference>
<sequence length="395" mass="44622">MSASASDIEQDLDNGLIKMPKAADVVHDQDLTIKTIAEGKAMFDDCALITGDAARLICFDAIAKGRIPIALHQKQPIALGETIKSIKGNRQVVFANDNPNTNVNDVRYKADGLGARRNIERYTPLSISYDLDRNSEQGLWRARPHNPVYILPMYFQDKPNRHPSTPTQAVKDYTTNQQRASELKFQVSLKSKVMDDVFDTNADLWFGYTHVAHWQVYNEDNSRPFRAHDYEPEMFLTQPVLADLPLGGRLRMLGAGVVHHSNGEDNPLSRSWNRAYMMAGMEWGNLTVMPRLWMRILKEGDRSKPNDNPDILNYYGYGDVKFLYQLQNNKKISGLVRYNPKTGKGALHLDYVHPLGKGISGYVQLFQGYGQSIIDYNHEATSIGVGVMLNDWMGL</sequence>
<evidence type="ECO:0000256" key="5">
    <source>
        <dbReference type="ARBA" id="ARBA00013179"/>
    </source>
</evidence>
<keyword evidence="15 18" id="KW-0443">Lipid metabolism</keyword>
<evidence type="ECO:0000256" key="14">
    <source>
        <dbReference type="ARBA" id="ARBA00022963"/>
    </source>
</evidence>
<evidence type="ECO:0000256" key="16">
    <source>
        <dbReference type="ARBA" id="ARBA00023136"/>
    </source>
</evidence>
<keyword evidence="8" id="KW-1134">Transmembrane beta strand</keyword>
<dbReference type="Gene3D" id="2.40.230.10">
    <property type="entry name" value="Phospholipase A1"/>
    <property type="match status" value="1"/>
</dbReference>
<dbReference type="Pfam" id="PF02253">
    <property type="entry name" value="PLA1"/>
    <property type="match status" value="1"/>
</dbReference>
<dbReference type="InterPro" id="IPR003187">
    <property type="entry name" value="PLipase_A1"/>
</dbReference>
<gene>
    <name evidence="19" type="ORF">ACJHVH_02185</name>
</gene>
<dbReference type="PRINTS" id="PR01486">
    <property type="entry name" value="PHPHLIPASEA1"/>
</dbReference>
<keyword evidence="20" id="KW-1185">Reference proteome</keyword>
<name>A0ABW8U5B2_9GAMM</name>
<evidence type="ECO:0000256" key="8">
    <source>
        <dbReference type="ARBA" id="ARBA00022452"/>
    </source>
</evidence>
<keyword evidence="16" id="KW-0472">Membrane</keyword>
<keyword evidence="9" id="KW-0812">Transmembrane</keyword>
<evidence type="ECO:0000256" key="10">
    <source>
        <dbReference type="ARBA" id="ARBA00022723"/>
    </source>
</evidence>
<evidence type="ECO:0000256" key="4">
    <source>
        <dbReference type="ARBA" id="ARBA00011702"/>
    </source>
</evidence>
<comment type="caution">
    <text evidence="19">The sequence shown here is derived from an EMBL/GenBank/DDBJ whole genome shotgun (WGS) entry which is preliminary data.</text>
</comment>
<dbReference type="InterPro" id="IPR036541">
    <property type="entry name" value="PLipase_A1_sf"/>
</dbReference>
<evidence type="ECO:0000256" key="1">
    <source>
        <dbReference type="ARBA" id="ARBA00000111"/>
    </source>
</evidence>
<comment type="catalytic activity">
    <reaction evidence="2 18">
        <text>a 1,2-diacyl-sn-glycero-3-phosphocholine + H2O = a 1-acyl-sn-glycero-3-phosphocholine + a fatty acid + H(+)</text>
        <dbReference type="Rhea" id="RHEA:15801"/>
        <dbReference type="ChEBI" id="CHEBI:15377"/>
        <dbReference type="ChEBI" id="CHEBI:15378"/>
        <dbReference type="ChEBI" id="CHEBI:28868"/>
        <dbReference type="ChEBI" id="CHEBI:57643"/>
        <dbReference type="ChEBI" id="CHEBI:58168"/>
        <dbReference type="EC" id="3.1.1.4"/>
    </reaction>
</comment>